<protein>
    <submittedName>
        <fullName evidence="1">Os01g0353900 protein</fullName>
    </submittedName>
</protein>
<reference evidence="1 2" key="2">
    <citation type="journal article" date="2013" name="Plant Cell Physiol.">
        <title>Rice Annotation Project Database (RAP-DB): an integrative and interactive database for rice genomics.</title>
        <authorList>
            <person name="Sakai H."/>
            <person name="Lee S.S."/>
            <person name="Tanaka T."/>
            <person name="Numa H."/>
            <person name="Kim J."/>
            <person name="Kawahara Y."/>
            <person name="Wakimoto H."/>
            <person name="Yang C.C."/>
            <person name="Iwamoto M."/>
            <person name="Abe T."/>
            <person name="Yamada Y."/>
            <person name="Muto A."/>
            <person name="Inokuchi H."/>
            <person name="Ikemura T."/>
            <person name="Matsumoto T."/>
            <person name="Sasaki T."/>
            <person name="Itoh T."/>
        </authorList>
    </citation>
    <scope>NUCLEOTIDE SEQUENCE [LARGE SCALE GENOMIC DNA]</scope>
    <source>
        <strain evidence="2">cv. Nipponbare</strain>
    </source>
</reference>
<name>A0A0P0V2K8_ORYSJ</name>
<accession>A0A0P0V2K8</accession>
<sequence>MRAESYKQGTNLIPIRNPQIYVLCFINLDFVSIEDIKFVLEMINTNWMAMWDIKNIIQAPHQHMAMIKRGLLQT</sequence>
<reference evidence="1 2" key="3">
    <citation type="journal article" date="2013" name="Rice">
        <title>Improvement of the Oryza sativa Nipponbare reference genome using next generation sequence and optical map data.</title>
        <authorList>
            <person name="Kawahara Y."/>
            <person name="de la Bastide M."/>
            <person name="Hamilton J.P."/>
            <person name="Kanamori H."/>
            <person name="McCombie W.R."/>
            <person name="Ouyang S."/>
            <person name="Schwartz D.C."/>
            <person name="Tanaka T."/>
            <person name="Wu J."/>
            <person name="Zhou S."/>
            <person name="Childs K.L."/>
            <person name="Davidson R.M."/>
            <person name="Lin H."/>
            <person name="Quesada-Ocampo L."/>
            <person name="Vaillancourt B."/>
            <person name="Sakai H."/>
            <person name="Lee S.S."/>
            <person name="Kim J."/>
            <person name="Numa H."/>
            <person name="Itoh T."/>
            <person name="Buell C.R."/>
            <person name="Matsumoto T."/>
        </authorList>
    </citation>
    <scope>NUCLEOTIDE SEQUENCE [LARGE SCALE GENOMIC DNA]</scope>
    <source>
        <strain evidence="2">cv. Nipponbare</strain>
    </source>
</reference>
<dbReference type="Gramene" id="Os01t0353900-01">
    <property type="protein sequence ID" value="Os01t0353900-01"/>
    <property type="gene ID" value="Os01g0353900"/>
</dbReference>
<dbReference type="Proteomes" id="UP000059680">
    <property type="component" value="Chromosome 1"/>
</dbReference>
<dbReference type="AlphaFoldDB" id="A0A0P0V2K8"/>
<dbReference type="InParanoid" id="A0A0P0V2K8"/>
<dbReference type="EMBL" id="AP014957">
    <property type="protein sequence ID" value="BAS72050.1"/>
    <property type="molecule type" value="Genomic_DNA"/>
</dbReference>
<gene>
    <name evidence="1" type="ordered locus">Os01g0353900</name>
    <name evidence="1" type="ORF">OSNPB_010353900</name>
</gene>
<reference evidence="2" key="1">
    <citation type="journal article" date="2005" name="Nature">
        <title>The map-based sequence of the rice genome.</title>
        <authorList>
            <consortium name="International rice genome sequencing project (IRGSP)"/>
            <person name="Matsumoto T."/>
            <person name="Wu J."/>
            <person name="Kanamori H."/>
            <person name="Katayose Y."/>
            <person name="Fujisawa M."/>
            <person name="Namiki N."/>
            <person name="Mizuno H."/>
            <person name="Yamamoto K."/>
            <person name="Antonio B.A."/>
            <person name="Baba T."/>
            <person name="Sakata K."/>
            <person name="Nagamura Y."/>
            <person name="Aoki H."/>
            <person name="Arikawa K."/>
            <person name="Arita K."/>
            <person name="Bito T."/>
            <person name="Chiden Y."/>
            <person name="Fujitsuka N."/>
            <person name="Fukunaka R."/>
            <person name="Hamada M."/>
            <person name="Harada C."/>
            <person name="Hayashi A."/>
            <person name="Hijishita S."/>
            <person name="Honda M."/>
            <person name="Hosokawa S."/>
            <person name="Ichikawa Y."/>
            <person name="Idonuma A."/>
            <person name="Iijima M."/>
            <person name="Ikeda M."/>
            <person name="Ikeno M."/>
            <person name="Ito K."/>
            <person name="Ito S."/>
            <person name="Ito T."/>
            <person name="Ito Y."/>
            <person name="Ito Y."/>
            <person name="Iwabuchi A."/>
            <person name="Kamiya K."/>
            <person name="Karasawa W."/>
            <person name="Kurita K."/>
            <person name="Katagiri S."/>
            <person name="Kikuta A."/>
            <person name="Kobayashi H."/>
            <person name="Kobayashi N."/>
            <person name="Machita K."/>
            <person name="Maehara T."/>
            <person name="Masukawa M."/>
            <person name="Mizubayashi T."/>
            <person name="Mukai Y."/>
            <person name="Nagasaki H."/>
            <person name="Nagata Y."/>
            <person name="Naito S."/>
            <person name="Nakashima M."/>
            <person name="Nakama Y."/>
            <person name="Nakamichi Y."/>
            <person name="Nakamura M."/>
            <person name="Meguro A."/>
            <person name="Negishi M."/>
            <person name="Ohta I."/>
            <person name="Ohta T."/>
            <person name="Okamoto M."/>
            <person name="Ono N."/>
            <person name="Saji S."/>
            <person name="Sakaguchi M."/>
            <person name="Sakai K."/>
            <person name="Shibata M."/>
            <person name="Shimokawa T."/>
            <person name="Song J."/>
            <person name="Takazaki Y."/>
            <person name="Terasawa K."/>
            <person name="Tsugane M."/>
            <person name="Tsuji K."/>
            <person name="Ueda S."/>
            <person name="Waki K."/>
            <person name="Yamagata H."/>
            <person name="Yamamoto M."/>
            <person name="Yamamoto S."/>
            <person name="Yamane H."/>
            <person name="Yoshiki S."/>
            <person name="Yoshihara R."/>
            <person name="Yukawa K."/>
            <person name="Zhong H."/>
            <person name="Yano M."/>
            <person name="Yuan Q."/>
            <person name="Ouyang S."/>
            <person name="Liu J."/>
            <person name="Jones K.M."/>
            <person name="Gansberger K."/>
            <person name="Moffat K."/>
            <person name="Hill J."/>
            <person name="Bera J."/>
            <person name="Fadrosh D."/>
            <person name="Jin S."/>
            <person name="Johri S."/>
            <person name="Kim M."/>
            <person name="Overton L."/>
            <person name="Reardon M."/>
            <person name="Tsitrin T."/>
            <person name="Vuong H."/>
            <person name="Weaver B."/>
            <person name="Ciecko A."/>
            <person name="Tallon L."/>
            <person name="Jackson J."/>
            <person name="Pai G."/>
            <person name="Aken S.V."/>
            <person name="Utterback T."/>
            <person name="Reidmuller S."/>
            <person name="Feldblyum T."/>
            <person name="Hsiao J."/>
            <person name="Zismann V."/>
            <person name="Iobst S."/>
            <person name="de Vazeille A.R."/>
            <person name="Buell C.R."/>
            <person name="Ying K."/>
            <person name="Li Y."/>
            <person name="Lu T."/>
            <person name="Huang Y."/>
            <person name="Zhao Q."/>
            <person name="Feng Q."/>
            <person name="Zhang L."/>
            <person name="Zhu J."/>
            <person name="Weng Q."/>
            <person name="Mu J."/>
            <person name="Lu Y."/>
            <person name="Fan D."/>
            <person name="Liu Y."/>
            <person name="Guan J."/>
            <person name="Zhang Y."/>
            <person name="Yu S."/>
            <person name="Liu X."/>
            <person name="Zhang Y."/>
            <person name="Hong G."/>
            <person name="Han B."/>
            <person name="Choisne N."/>
            <person name="Demange N."/>
            <person name="Orjeda G."/>
            <person name="Samain S."/>
            <person name="Cattolico L."/>
            <person name="Pelletier E."/>
            <person name="Couloux A."/>
            <person name="Segurens B."/>
            <person name="Wincker P."/>
            <person name="D'Hont A."/>
            <person name="Scarpelli C."/>
            <person name="Weissenbach J."/>
            <person name="Salanoubat M."/>
            <person name="Quetier F."/>
            <person name="Yu Y."/>
            <person name="Kim H.R."/>
            <person name="Rambo T."/>
            <person name="Currie J."/>
            <person name="Collura K."/>
            <person name="Luo M."/>
            <person name="Yang T."/>
            <person name="Ammiraju J.S.S."/>
            <person name="Engler F."/>
            <person name="Soderlund C."/>
            <person name="Wing R.A."/>
            <person name="Palmer L.E."/>
            <person name="de la Bastide M."/>
            <person name="Spiegel L."/>
            <person name="Nascimento L."/>
            <person name="Zutavern T."/>
            <person name="O'Shaughnessy A."/>
            <person name="Dike S."/>
            <person name="Dedhia N."/>
            <person name="Preston R."/>
            <person name="Balija V."/>
            <person name="McCombie W.R."/>
            <person name="Chow T."/>
            <person name="Chen H."/>
            <person name="Chung M."/>
            <person name="Chen C."/>
            <person name="Shaw J."/>
            <person name="Wu H."/>
            <person name="Hsiao K."/>
            <person name="Chao Y."/>
            <person name="Chu M."/>
            <person name="Cheng C."/>
            <person name="Hour A."/>
            <person name="Lee P."/>
            <person name="Lin S."/>
            <person name="Lin Y."/>
            <person name="Liou J."/>
            <person name="Liu S."/>
            <person name="Hsing Y."/>
            <person name="Raghuvanshi S."/>
            <person name="Mohanty A."/>
            <person name="Bharti A.K."/>
            <person name="Gaur A."/>
            <person name="Gupta V."/>
            <person name="Kumar D."/>
            <person name="Ravi V."/>
            <person name="Vij S."/>
            <person name="Kapur A."/>
            <person name="Khurana P."/>
            <person name="Khurana P."/>
            <person name="Khurana J.P."/>
            <person name="Tyagi A.K."/>
            <person name="Gaikwad K."/>
            <person name="Singh A."/>
            <person name="Dalal V."/>
            <person name="Srivastava S."/>
            <person name="Dixit A."/>
            <person name="Pal A.K."/>
            <person name="Ghazi I.A."/>
            <person name="Yadav M."/>
            <person name="Pandit A."/>
            <person name="Bhargava A."/>
            <person name="Sureshbabu K."/>
            <person name="Batra K."/>
            <person name="Sharma T.R."/>
            <person name="Mohapatra T."/>
            <person name="Singh N.K."/>
            <person name="Messing J."/>
            <person name="Nelson A.B."/>
            <person name="Fuks G."/>
            <person name="Kavchok S."/>
            <person name="Keizer G."/>
            <person name="Linton E."/>
            <person name="Llaca V."/>
            <person name="Song R."/>
            <person name="Tanyolac B."/>
            <person name="Young S."/>
            <person name="Ho-Il K."/>
            <person name="Hahn J.H."/>
            <person name="Sangsakoo G."/>
            <person name="Vanavichit A."/>
            <person name="de Mattos Luiz.A.T."/>
            <person name="Zimmer P.D."/>
            <person name="Malone G."/>
            <person name="Dellagostin O."/>
            <person name="de Oliveira A.C."/>
            <person name="Bevan M."/>
            <person name="Bancroft I."/>
            <person name="Minx P."/>
            <person name="Cordum H."/>
            <person name="Wilson R."/>
            <person name="Cheng Z."/>
            <person name="Jin W."/>
            <person name="Jiang J."/>
            <person name="Leong S.A."/>
            <person name="Iwama H."/>
            <person name="Gojobori T."/>
            <person name="Itoh T."/>
            <person name="Niimura Y."/>
            <person name="Fujii Y."/>
            <person name="Habara T."/>
            <person name="Sakai H."/>
            <person name="Sato Y."/>
            <person name="Wilson G."/>
            <person name="Kumar K."/>
            <person name="McCouch S."/>
            <person name="Juretic N."/>
            <person name="Hoen D."/>
            <person name="Wright S."/>
            <person name="Bruskiewich R."/>
            <person name="Bureau T."/>
            <person name="Miyao A."/>
            <person name="Hirochika H."/>
            <person name="Nishikawa T."/>
            <person name="Kadowaki K."/>
            <person name="Sugiura M."/>
            <person name="Burr B."/>
            <person name="Sasaki T."/>
        </authorList>
    </citation>
    <scope>NUCLEOTIDE SEQUENCE [LARGE SCALE GENOMIC DNA]</scope>
    <source>
        <strain evidence="2">cv. Nipponbare</strain>
    </source>
</reference>
<evidence type="ECO:0000313" key="2">
    <source>
        <dbReference type="Proteomes" id="UP000059680"/>
    </source>
</evidence>
<organism evidence="1 2">
    <name type="scientific">Oryza sativa subsp. japonica</name>
    <name type="common">Rice</name>
    <dbReference type="NCBI Taxonomy" id="39947"/>
    <lineage>
        <taxon>Eukaryota</taxon>
        <taxon>Viridiplantae</taxon>
        <taxon>Streptophyta</taxon>
        <taxon>Embryophyta</taxon>
        <taxon>Tracheophyta</taxon>
        <taxon>Spermatophyta</taxon>
        <taxon>Magnoliopsida</taxon>
        <taxon>Liliopsida</taxon>
        <taxon>Poales</taxon>
        <taxon>Poaceae</taxon>
        <taxon>BOP clade</taxon>
        <taxon>Oryzoideae</taxon>
        <taxon>Oryzeae</taxon>
        <taxon>Oryzinae</taxon>
        <taxon>Oryza</taxon>
        <taxon>Oryza sativa</taxon>
    </lineage>
</organism>
<dbReference type="PaxDb" id="39947-A0A0P0V2K8"/>
<evidence type="ECO:0000313" key="1">
    <source>
        <dbReference type="EMBL" id="BAS72050.1"/>
    </source>
</evidence>
<proteinExistence type="predicted"/>
<keyword evidence="2" id="KW-1185">Reference proteome</keyword>
<dbReference type="ExpressionAtlas" id="A0A0P0V2K8">
    <property type="expression patterns" value="baseline and differential"/>
</dbReference>